<dbReference type="InterPro" id="IPR001841">
    <property type="entry name" value="Znf_RING"/>
</dbReference>
<comment type="catalytic activity">
    <reaction evidence="1">
        <text>S-ubiquitinyl-[E2 ubiquitin-conjugating enzyme]-L-cysteine + [acceptor protein]-L-lysine = [E2 ubiquitin-conjugating enzyme]-L-cysteine + N(6)-ubiquitinyl-[acceptor protein]-L-lysine.</text>
        <dbReference type="EC" id="2.3.2.27"/>
    </reaction>
</comment>
<dbReference type="GO" id="GO:0008270">
    <property type="term" value="F:zinc ion binding"/>
    <property type="evidence" value="ECO:0007669"/>
    <property type="project" value="UniProtKB-KW"/>
</dbReference>
<evidence type="ECO:0000256" key="9">
    <source>
        <dbReference type="SAM" id="MobiDB-lite"/>
    </source>
</evidence>
<dbReference type="EC" id="2.3.2.27" evidence="2"/>
<keyword evidence="4" id="KW-0479">Metal-binding</keyword>
<dbReference type="Gene3D" id="3.30.40.10">
    <property type="entry name" value="Zinc/RING finger domain, C3HC4 (zinc finger)"/>
    <property type="match status" value="1"/>
</dbReference>
<dbReference type="SUPFAM" id="SSF57850">
    <property type="entry name" value="RING/U-box"/>
    <property type="match status" value="1"/>
</dbReference>
<organism evidence="11 12">
    <name type="scientific">Dendrobium nobile</name>
    <name type="common">Orchid</name>
    <dbReference type="NCBI Taxonomy" id="94219"/>
    <lineage>
        <taxon>Eukaryota</taxon>
        <taxon>Viridiplantae</taxon>
        <taxon>Streptophyta</taxon>
        <taxon>Embryophyta</taxon>
        <taxon>Tracheophyta</taxon>
        <taxon>Spermatophyta</taxon>
        <taxon>Magnoliopsida</taxon>
        <taxon>Liliopsida</taxon>
        <taxon>Asparagales</taxon>
        <taxon>Orchidaceae</taxon>
        <taxon>Epidendroideae</taxon>
        <taxon>Malaxideae</taxon>
        <taxon>Dendrobiinae</taxon>
        <taxon>Dendrobium</taxon>
    </lineage>
</organism>
<dbReference type="PROSITE" id="PS50089">
    <property type="entry name" value="ZF_RING_2"/>
    <property type="match status" value="1"/>
</dbReference>
<evidence type="ECO:0000256" key="2">
    <source>
        <dbReference type="ARBA" id="ARBA00012483"/>
    </source>
</evidence>
<dbReference type="SMART" id="SM00184">
    <property type="entry name" value="RING"/>
    <property type="match status" value="1"/>
</dbReference>
<evidence type="ECO:0000256" key="5">
    <source>
        <dbReference type="ARBA" id="ARBA00022771"/>
    </source>
</evidence>
<dbReference type="Proteomes" id="UP000829196">
    <property type="component" value="Unassembled WGS sequence"/>
</dbReference>
<protein>
    <recommendedName>
        <fullName evidence="2">RING-type E3 ubiquitin transferase</fullName>
        <ecNumber evidence="2">2.3.2.27</ecNumber>
    </recommendedName>
</protein>
<evidence type="ECO:0000256" key="3">
    <source>
        <dbReference type="ARBA" id="ARBA00022679"/>
    </source>
</evidence>
<feature type="region of interest" description="Disordered" evidence="9">
    <location>
        <begin position="22"/>
        <end position="55"/>
    </location>
</feature>
<keyword evidence="6" id="KW-0833">Ubl conjugation pathway</keyword>
<dbReference type="AlphaFoldDB" id="A0A8T3A9Z4"/>
<evidence type="ECO:0000256" key="1">
    <source>
        <dbReference type="ARBA" id="ARBA00000900"/>
    </source>
</evidence>
<dbReference type="PANTHER" id="PTHR22937:SF122">
    <property type="entry name" value="RING-TYPE E3 UBIQUITIN TRANSFERASE"/>
    <property type="match status" value="1"/>
</dbReference>
<keyword evidence="3" id="KW-0808">Transferase</keyword>
<dbReference type="InterPro" id="IPR013083">
    <property type="entry name" value="Znf_RING/FYVE/PHD"/>
</dbReference>
<reference evidence="11" key="1">
    <citation type="journal article" date="2022" name="Front. Genet.">
        <title>Chromosome-Scale Assembly of the Dendrobium nobile Genome Provides Insights Into the Molecular Mechanism of the Biosynthesis of the Medicinal Active Ingredient of Dendrobium.</title>
        <authorList>
            <person name="Xu Q."/>
            <person name="Niu S.-C."/>
            <person name="Li K.-L."/>
            <person name="Zheng P.-J."/>
            <person name="Zhang X.-J."/>
            <person name="Jia Y."/>
            <person name="Liu Y."/>
            <person name="Niu Y.-X."/>
            <person name="Yu L.-H."/>
            <person name="Chen D.-F."/>
            <person name="Zhang G.-Q."/>
        </authorList>
    </citation>
    <scope>NUCLEOTIDE SEQUENCE</scope>
    <source>
        <tissue evidence="11">Leaf</tissue>
    </source>
</reference>
<dbReference type="InterPro" id="IPR045191">
    <property type="entry name" value="MBR1/2-like"/>
</dbReference>
<keyword evidence="12" id="KW-1185">Reference proteome</keyword>
<evidence type="ECO:0000256" key="7">
    <source>
        <dbReference type="ARBA" id="ARBA00022833"/>
    </source>
</evidence>
<dbReference type="GO" id="GO:0061630">
    <property type="term" value="F:ubiquitin protein ligase activity"/>
    <property type="evidence" value="ECO:0007669"/>
    <property type="project" value="UniProtKB-EC"/>
</dbReference>
<keyword evidence="5 8" id="KW-0863">Zinc-finger</keyword>
<sequence length="339" mass="37836">MASANSTLPSPGRRNLRRLLRFRKPAVTSDDQNALTLPSSSRPPPQTENTDRDRRKSFASPTFLGLGCASSASSQACAPGTAAAAVRSSADWQGKRTLRRRTKKKNKERHSSTLVAPVADVWCAPGIALAAVDDSVDCVVSQRDVVGRGFRRDAEERALRERTSSGRGCNNEQISTLADSFSSLQASLFGSDLIPSRHYSHMRGYYCRPPVGLQEIMLFENRISFGRGDSFDHYRNWRLDVDNMTYEELLELGDKIGHVSTGLREEEIACLIKKVKHTIFDRHFSSEMERKCSICQEEFEMNVEVGKLGCGHSYHPCCIKKWLLQKNACPVCKTTVSKT</sequence>
<evidence type="ECO:0000313" key="11">
    <source>
        <dbReference type="EMBL" id="KAI0492864.1"/>
    </source>
</evidence>
<dbReference type="SMR" id="A0A8T3A9Z4"/>
<keyword evidence="7" id="KW-0862">Zinc</keyword>
<accession>A0A8T3A9Z4</accession>
<evidence type="ECO:0000256" key="8">
    <source>
        <dbReference type="PROSITE-ProRule" id="PRU00175"/>
    </source>
</evidence>
<proteinExistence type="predicted"/>
<dbReference type="PANTHER" id="PTHR22937">
    <property type="entry name" value="E3 UBIQUITIN-PROTEIN LIGASE RNF165"/>
    <property type="match status" value="1"/>
</dbReference>
<comment type="caution">
    <text evidence="11">The sequence shown here is derived from an EMBL/GenBank/DDBJ whole genome shotgun (WGS) entry which is preliminary data.</text>
</comment>
<name>A0A8T3A9Z4_DENNO</name>
<evidence type="ECO:0000313" key="12">
    <source>
        <dbReference type="Proteomes" id="UP000829196"/>
    </source>
</evidence>
<dbReference type="EMBL" id="JAGYWB010000018">
    <property type="protein sequence ID" value="KAI0492864.1"/>
    <property type="molecule type" value="Genomic_DNA"/>
</dbReference>
<feature type="domain" description="RING-type" evidence="10">
    <location>
        <begin position="292"/>
        <end position="333"/>
    </location>
</feature>
<feature type="compositionally biased region" description="Polar residues" evidence="9">
    <location>
        <begin position="29"/>
        <end position="40"/>
    </location>
</feature>
<gene>
    <name evidence="11" type="ORF">KFK09_027140</name>
</gene>
<dbReference type="OrthoDB" id="8062037at2759"/>
<evidence type="ECO:0000256" key="4">
    <source>
        <dbReference type="ARBA" id="ARBA00022723"/>
    </source>
</evidence>
<dbReference type="Pfam" id="PF13639">
    <property type="entry name" value="zf-RING_2"/>
    <property type="match status" value="1"/>
</dbReference>
<evidence type="ECO:0000256" key="6">
    <source>
        <dbReference type="ARBA" id="ARBA00022786"/>
    </source>
</evidence>
<evidence type="ECO:0000259" key="10">
    <source>
        <dbReference type="PROSITE" id="PS50089"/>
    </source>
</evidence>